<dbReference type="Proteomes" id="UP000002164">
    <property type="component" value="Chromosome"/>
</dbReference>
<sequence>MEVIMDYFKSEAFEKHRKNIYNKLEQIPYAESPDGWTFKGNFSIGGLEYFGFDESSDLLLVVSSNGRGIIDLAKAEKITRDYTDNFELDETLLICEGFDVLKDKSIKLAGKYGGSILPISNSFGDCLQKVSPLYPCEDVIYQPAFENCLIEGHNKNCVRIYRGFLYCFGFSFSGNYFVIADDSGILFWERNYHLKV</sequence>
<organism evidence="1 2">
    <name type="scientific">Lysinibacillus sphaericus (strain C3-41)</name>
    <dbReference type="NCBI Taxonomy" id="444177"/>
    <lineage>
        <taxon>Bacteria</taxon>
        <taxon>Bacillati</taxon>
        <taxon>Bacillota</taxon>
        <taxon>Bacilli</taxon>
        <taxon>Bacillales</taxon>
        <taxon>Bacillaceae</taxon>
        <taxon>Lysinibacillus</taxon>
    </lineage>
</organism>
<gene>
    <name evidence="1" type="ordered locus">Bsph_3521</name>
</gene>
<evidence type="ECO:0000313" key="1">
    <source>
        <dbReference type="EMBL" id="ACA41009.1"/>
    </source>
</evidence>
<accession>B1HRY6</accession>
<protein>
    <submittedName>
        <fullName evidence="1">Uncharacterized protein</fullName>
    </submittedName>
</protein>
<dbReference type="KEGG" id="lsp:Bsph_3521"/>
<dbReference type="EMBL" id="CP000817">
    <property type="protein sequence ID" value="ACA41009.1"/>
    <property type="molecule type" value="Genomic_DNA"/>
</dbReference>
<dbReference type="AlphaFoldDB" id="B1HRY6"/>
<dbReference type="HOGENOM" id="CLU_096486_0_0_9"/>
<dbReference type="EnsemblBacteria" id="ACA41009">
    <property type="protein sequence ID" value="ACA41009"/>
    <property type="gene ID" value="Bsph_3521"/>
</dbReference>
<reference evidence="1 2" key="1">
    <citation type="journal article" date="2008" name="J. Bacteriol.">
        <title>Complete genome sequence of the mosquitocidal bacterium Bacillus sphaericus C3-41 and comparison with those of closely related Bacillus species.</title>
        <authorList>
            <person name="Hu X."/>
            <person name="Fan W."/>
            <person name="Han B."/>
            <person name="Liu H."/>
            <person name="Zheng D."/>
            <person name="Li Q."/>
            <person name="Dong W."/>
            <person name="Yan J."/>
            <person name="Gao M."/>
            <person name="Berry C."/>
            <person name="Yuan Z."/>
        </authorList>
    </citation>
    <scope>NUCLEOTIDE SEQUENCE [LARGE SCALE GENOMIC DNA]</scope>
    <source>
        <strain evidence="1 2">C3-41</strain>
    </source>
</reference>
<name>B1HRY6_LYSSC</name>
<evidence type="ECO:0000313" key="2">
    <source>
        <dbReference type="Proteomes" id="UP000002164"/>
    </source>
</evidence>
<proteinExistence type="predicted"/>